<dbReference type="PROSITE" id="PS00191">
    <property type="entry name" value="CYTOCHROME_B5_1"/>
    <property type="match status" value="1"/>
</dbReference>
<name>A0AAN7V4G8_9COLE</name>
<comment type="caution">
    <text evidence="4">Lacks conserved residue(s) required for the propagation of feature annotation.</text>
</comment>
<dbReference type="EMBL" id="JAVRBK010000007">
    <property type="protein sequence ID" value="KAK5641845.1"/>
    <property type="molecule type" value="Genomic_DNA"/>
</dbReference>
<dbReference type="Pfam" id="PF00173">
    <property type="entry name" value="Cyt-b5"/>
    <property type="match status" value="1"/>
</dbReference>
<accession>A0AAN7V4G8</accession>
<dbReference type="PANTHER" id="PTHR16740">
    <property type="entry name" value="CYTOCHROME B5-RELATED PROTEIN-RELATED"/>
    <property type="match status" value="1"/>
</dbReference>
<dbReference type="SUPFAM" id="SSF55856">
    <property type="entry name" value="Cytochrome b5-like heme/steroid binding domain"/>
    <property type="match status" value="1"/>
</dbReference>
<evidence type="ECO:0000313" key="6">
    <source>
        <dbReference type="EMBL" id="KAK5641845.1"/>
    </source>
</evidence>
<comment type="caution">
    <text evidence="6">The sequence shown here is derived from an EMBL/GenBank/DDBJ whole genome shotgun (WGS) entry which is preliminary data.</text>
</comment>
<keyword evidence="4" id="KW-0472">Membrane</keyword>
<dbReference type="Proteomes" id="UP001329430">
    <property type="component" value="Chromosome 7"/>
</dbReference>
<evidence type="ECO:0000256" key="4">
    <source>
        <dbReference type="RuleBase" id="RU362121"/>
    </source>
</evidence>
<dbReference type="InterPro" id="IPR005804">
    <property type="entry name" value="FA_desaturase_dom"/>
</dbReference>
<feature type="transmembrane region" description="Helical" evidence="4">
    <location>
        <begin position="300"/>
        <end position="322"/>
    </location>
</feature>
<keyword evidence="4" id="KW-0812">Transmembrane</keyword>
<dbReference type="GO" id="GO:0006629">
    <property type="term" value="P:lipid metabolic process"/>
    <property type="evidence" value="ECO:0007669"/>
    <property type="project" value="InterPro"/>
</dbReference>
<dbReference type="SMART" id="SM01117">
    <property type="entry name" value="Cyt-b5"/>
    <property type="match status" value="1"/>
</dbReference>
<comment type="similarity">
    <text evidence="4">Belongs to the cytochrome b5 family.</text>
</comment>
<dbReference type="InterPro" id="IPR018506">
    <property type="entry name" value="Cyt_B5_heme-BS"/>
</dbReference>
<dbReference type="Gene3D" id="3.10.120.10">
    <property type="entry name" value="Cytochrome b5-like heme/steroid binding domain"/>
    <property type="match status" value="1"/>
</dbReference>
<dbReference type="InterPro" id="IPR053100">
    <property type="entry name" value="Cytochrome_b5-related"/>
</dbReference>
<protein>
    <recommendedName>
        <fullName evidence="5">Cytochrome b5 heme-binding domain-containing protein</fullName>
    </recommendedName>
</protein>
<gene>
    <name evidence="6" type="ORF">RI129_010392</name>
</gene>
<dbReference type="PROSITE" id="PS50255">
    <property type="entry name" value="CYTOCHROME_B5_2"/>
    <property type="match status" value="1"/>
</dbReference>
<keyword evidence="1 4" id="KW-0349">Heme</keyword>
<keyword evidence="4" id="KW-1133">Transmembrane helix</keyword>
<feature type="transmembrane region" description="Helical" evidence="4">
    <location>
        <begin position="242"/>
        <end position="264"/>
    </location>
</feature>
<keyword evidence="3 4" id="KW-0408">Iron</keyword>
<sequence length="438" mass="51593">MTKRFVDYDFDRSLGFWNLLNKSPGVWFQNKKKADNAEGLWRIHDGLYDVTNFIQLHPGGKFWLEETKGMDVTEFFESHHVRSDKPEKMLKRFYVREAKGPRLSKYTFADNGFYRTLKRRVREVLKTIPEDRDDFSKFWCDVMVLTTFIFACSANYYSMYTLAFLAGFFSSLSLTATHNFIHQKDNWRMYYADVMLFPSRDARIFHAISHHMYTNTVADIQFIAGKPFIDHLPGPKSFIKKYLSWIYTPLLLWPILFYLTQLLSTLEYFVTKKRRGLEACLTFTVPFAMYIFGRQPLGTTLWMWQIIIVVYSFFFSIVALALNHAHPDIFVDGDLTRSEAEWDWGINQLDTSQDRTSANSYKLVVLLSFGDHGLHHLFPSLDHSILHDLYPVLEETLKEFNLNSIRMNTYSDLLMGYFKRMKMELPNLDPNSLGYIKK</sequence>
<proteinExistence type="inferred from homology"/>
<dbReference type="InterPro" id="IPR001199">
    <property type="entry name" value="Cyt_B5-like_heme/steroid-bd"/>
</dbReference>
<evidence type="ECO:0000256" key="3">
    <source>
        <dbReference type="ARBA" id="ARBA00023004"/>
    </source>
</evidence>
<evidence type="ECO:0000313" key="7">
    <source>
        <dbReference type="Proteomes" id="UP001329430"/>
    </source>
</evidence>
<evidence type="ECO:0000256" key="1">
    <source>
        <dbReference type="ARBA" id="ARBA00022617"/>
    </source>
</evidence>
<dbReference type="AlphaFoldDB" id="A0AAN7V4G8"/>
<dbReference type="PANTHER" id="PTHR16740:SF1">
    <property type="entry name" value="CYTOCHROME B5-RELATED PROTEIN-RELATED"/>
    <property type="match status" value="1"/>
</dbReference>
<feature type="domain" description="Cytochrome b5 heme-binding" evidence="5">
    <location>
        <begin position="29"/>
        <end position="99"/>
    </location>
</feature>
<evidence type="ECO:0000256" key="2">
    <source>
        <dbReference type="ARBA" id="ARBA00022723"/>
    </source>
</evidence>
<dbReference type="GO" id="GO:0046872">
    <property type="term" value="F:metal ion binding"/>
    <property type="evidence" value="ECO:0007669"/>
    <property type="project" value="UniProtKB-UniRule"/>
</dbReference>
<evidence type="ECO:0000259" key="5">
    <source>
        <dbReference type="PROSITE" id="PS50255"/>
    </source>
</evidence>
<keyword evidence="2 4" id="KW-0479">Metal-binding</keyword>
<reference evidence="6 7" key="1">
    <citation type="journal article" date="2024" name="Insects">
        <title>An Improved Chromosome-Level Genome Assembly of the Firefly Pyrocoelia pectoralis.</title>
        <authorList>
            <person name="Fu X."/>
            <person name="Meyer-Rochow V.B."/>
            <person name="Ballantyne L."/>
            <person name="Zhu X."/>
        </authorList>
    </citation>
    <scope>NUCLEOTIDE SEQUENCE [LARGE SCALE GENOMIC DNA]</scope>
    <source>
        <strain evidence="6">XCY_ONT2</strain>
    </source>
</reference>
<dbReference type="Pfam" id="PF00487">
    <property type="entry name" value="FA_desaturase"/>
    <property type="match status" value="1"/>
</dbReference>
<keyword evidence="7" id="KW-1185">Reference proteome</keyword>
<feature type="transmembrane region" description="Helical" evidence="4">
    <location>
        <begin position="138"/>
        <end position="157"/>
    </location>
</feature>
<organism evidence="6 7">
    <name type="scientific">Pyrocoelia pectoralis</name>
    <dbReference type="NCBI Taxonomy" id="417401"/>
    <lineage>
        <taxon>Eukaryota</taxon>
        <taxon>Metazoa</taxon>
        <taxon>Ecdysozoa</taxon>
        <taxon>Arthropoda</taxon>
        <taxon>Hexapoda</taxon>
        <taxon>Insecta</taxon>
        <taxon>Pterygota</taxon>
        <taxon>Neoptera</taxon>
        <taxon>Endopterygota</taxon>
        <taxon>Coleoptera</taxon>
        <taxon>Polyphaga</taxon>
        <taxon>Elateriformia</taxon>
        <taxon>Elateroidea</taxon>
        <taxon>Lampyridae</taxon>
        <taxon>Lampyrinae</taxon>
        <taxon>Pyrocoelia</taxon>
    </lineage>
</organism>
<dbReference type="GO" id="GO:0020037">
    <property type="term" value="F:heme binding"/>
    <property type="evidence" value="ECO:0007669"/>
    <property type="project" value="UniProtKB-UniRule"/>
</dbReference>
<dbReference type="InterPro" id="IPR036400">
    <property type="entry name" value="Cyt_B5-like_heme/steroid_sf"/>
</dbReference>
<feature type="transmembrane region" description="Helical" evidence="4">
    <location>
        <begin position="276"/>
        <end position="293"/>
    </location>
</feature>